<evidence type="ECO:0000259" key="1">
    <source>
        <dbReference type="SMART" id="SM00897"/>
    </source>
</evidence>
<organism evidence="3 4">
    <name type="scientific">Candidatus Thiothrix anitrata</name>
    <dbReference type="NCBI Taxonomy" id="2823902"/>
    <lineage>
        <taxon>Bacteria</taxon>
        <taxon>Pseudomonadati</taxon>
        <taxon>Pseudomonadota</taxon>
        <taxon>Gammaproteobacteria</taxon>
        <taxon>Thiotrichales</taxon>
        <taxon>Thiotrichaceae</taxon>
        <taxon>Thiothrix</taxon>
    </lineage>
</organism>
<protein>
    <submittedName>
        <fullName evidence="3">FIST C-terminal domain-containing protein</fullName>
    </submittedName>
</protein>
<gene>
    <name evidence="3" type="ORF">J8380_01285</name>
</gene>
<dbReference type="Proteomes" id="UP000672027">
    <property type="component" value="Chromosome"/>
</dbReference>
<feature type="domain" description="FIST" evidence="1">
    <location>
        <begin position="34"/>
        <end position="218"/>
    </location>
</feature>
<dbReference type="InterPro" id="IPR013702">
    <property type="entry name" value="FIST_domain_N"/>
</dbReference>
<keyword evidence="4" id="KW-1185">Reference proteome</keyword>
<dbReference type="Pfam" id="PF10442">
    <property type="entry name" value="FIST_C"/>
    <property type="match status" value="1"/>
</dbReference>
<proteinExistence type="predicted"/>
<dbReference type="RefSeq" id="WP_210227445.1">
    <property type="nucleotide sequence ID" value="NZ_CP072800.1"/>
</dbReference>
<dbReference type="Pfam" id="PF08495">
    <property type="entry name" value="FIST"/>
    <property type="match status" value="1"/>
</dbReference>
<dbReference type="InterPro" id="IPR019494">
    <property type="entry name" value="FIST_C"/>
</dbReference>
<sequence length="382" mass="40856">MSDTQAAAQLFVETSGSSDGLFTLLDLALNAGAKSLLVLAADANGFTPAQLDARLQALPIPVFGGIFPEIIADGQSLKLGSLVCALPITAQVHHIERLSDADVDYFPATEALEAQIPAGSTLITLVDGLSKRIASLLENLYEVFGSRYRYLGGGAGSLSFEQKPCIISNQGLMMDCAQLTALSAPVSIGIDHGWDKFAGPFFVTGAYDNTITTIDYKPAFEVYREVVEADSGQQFTTNNFFDLAKAYPFGLDRLSGNVVVRDPLFRDDNKLVCVGEVPANHIIYILKGEADSLLEASQRCAQRAQTDAPPLLGLLFDCISRTLFLEERFTEEVNNIHSALPNGVPLAGALSLGEIADAGNTCLEFFNKTAVLGILTHEESAA</sequence>
<name>A0ABX7X4B2_9GAMM</name>
<dbReference type="SMART" id="SM00897">
    <property type="entry name" value="FIST"/>
    <property type="match status" value="1"/>
</dbReference>
<dbReference type="PANTHER" id="PTHR40252:SF2">
    <property type="entry name" value="BLR0328 PROTEIN"/>
    <property type="match status" value="1"/>
</dbReference>
<evidence type="ECO:0000313" key="3">
    <source>
        <dbReference type="EMBL" id="QTR50247.1"/>
    </source>
</evidence>
<dbReference type="PANTHER" id="PTHR40252">
    <property type="entry name" value="BLR0328 PROTEIN"/>
    <property type="match status" value="1"/>
</dbReference>
<dbReference type="EMBL" id="CP072800">
    <property type="protein sequence ID" value="QTR50247.1"/>
    <property type="molecule type" value="Genomic_DNA"/>
</dbReference>
<evidence type="ECO:0000313" key="4">
    <source>
        <dbReference type="Proteomes" id="UP000672027"/>
    </source>
</evidence>
<reference evidence="3 4" key="1">
    <citation type="submission" date="2021-04" db="EMBL/GenBank/DDBJ databases">
        <title>Genomics, taxonomy and metabolism of representatives of sulfur bacteria of the genus Thiothrix: Thiothrix fructosivorans QT, Thiothrix unzii A1T and three new species, Thiothrix subterranea sp. nov., Thiothrix litoralis sp. nov. and 'Candidatus Thiothrix anitrata' sp. nov.</title>
        <authorList>
            <person name="Ravin N.V."/>
            <person name="Smolyakov D."/>
            <person name="Rudenko T.S."/>
            <person name="Mardanov A.V."/>
            <person name="Beletsky A.V."/>
            <person name="Markov N.D."/>
            <person name="Fomenkov A.I."/>
            <person name="Roberts R.J."/>
            <person name="Karnachuk O.V."/>
            <person name="Novikov A."/>
            <person name="Grabovich M.Y."/>
        </authorList>
    </citation>
    <scope>NUCLEOTIDE SEQUENCE [LARGE SCALE GENOMIC DNA]</scope>
    <source>
        <strain evidence="3 4">A52</strain>
    </source>
</reference>
<accession>A0ABX7X4B2</accession>
<dbReference type="SMART" id="SM01204">
    <property type="entry name" value="FIST_C"/>
    <property type="match status" value="1"/>
</dbReference>
<feature type="domain" description="FIST C-domain" evidence="2">
    <location>
        <begin position="219"/>
        <end position="358"/>
    </location>
</feature>
<evidence type="ECO:0000259" key="2">
    <source>
        <dbReference type="SMART" id="SM01204"/>
    </source>
</evidence>